<keyword evidence="2" id="KW-0677">Repeat</keyword>
<dbReference type="InterPro" id="IPR028994">
    <property type="entry name" value="Integrin_alpha_N"/>
</dbReference>
<evidence type="ECO:0000256" key="3">
    <source>
        <dbReference type="ARBA" id="ARBA00023180"/>
    </source>
</evidence>
<dbReference type="OrthoDB" id="249118at2"/>
<dbReference type="Proteomes" id="UP000320390">
    <property type="component" value="Chromosome"/>
</dbReference>
<dbReference type="InterPro" id="IPR000413">
    <property type="entry name" value="Integrin_alpha"/>
</dbReference>
<name>A0A518ELC3_9BACT</name>
<dbReference type="PANTHER" id="PTHR46580">
    <property type="entry name" value="SENSOR KINASE-RELATED"/>
    <property type="match status" value="1"/>
</dbReference>
<protein>
    <submittedName>
        <fullName evidence="4">FG-GAP repeat protein</fullName>
    </submittedName>
</protein>
<dbReference type="InterPro" id="IPR013517">
    <property type="entry name" value="FG-GAP"/>
</dbReference>
<evidence type="ECO:0000256" key="1">
    <source>
        <dbReference type="ARBA" id="ARBA00022729"/>
    </source>
</evidence>
<dbReference type="Pfam" id="PF13517">
    <property type="entry name" value="FG-GAP_3"/>
    <property type="match status" value="1"/>
</dbReference>
<gene>
    <name evidence="4" type="ORF">Poly30_03770</name>
</gene>
<proteinExistence type="predicted"/>
<dbReference type="AlphaFoldDB" id="A0A518ELC3"/>
<keyword evidence="3" id="KW-0325">Glycoprotein</keyword>
<dbReference type="GO" id="GO:0008305">
    <property type="term" value="C:integrin complex"/>
    <property type="evidence" value="ECO:0007669"/>
    <property type="project" value="InterPro"/>
</dbReference>
<keyword evidence="5" id="KW-1185">Reference proteome</keyword>
<dbReference type="Gene3D" id="2.130.10.130">
    <property type="entry name" value="Integrin alpha, N-terminal"/>
    <property type="match status" value="2"/>
</dbReference>
<keyword evidence="1" id="KW-0732">Signal</keyword>
<dbReference type="SUPFAM" id="SSF69318">
    <property type="entry name" value="Integrin alpha N-terminal domain"/>
    <property type="match status" value="2"/>
</dbReference>
<evidence type="ECO:0000313" key="5">
    <source>
        <dbReference type="Proteomes" id="UP000320390"/>
    </source>
</evidence>
<dbReference type="PRINTS" id="PR01185">
    <property type="entry name" value="INTEGRINA"/>
</dbReference>
<sequence>MKNTIMIPVTASTLTRTLAVGCLWALALGTQHAFAQRIIRIIDGAPSMTLYRPGSMDDVDGDGKDDIFMYGSSAAAFAGSHVVAFSSQSFVPLWTQAVNTIGNVVGTCRTAESVVLGDFDGDGFDDVAVGCPGVGGLSEVFVLDGRTGSEITRVTYPACCFGHFLGAPGDVNGDGYADLIVSTFFEQRVFLGPSGQFAYAIPGSEDSGLGAGGVGDIDMDGADDFVLGWGSTGVVDLHSGRTGALLGSTCVFPNGCGGVYGFEPIGLGDINGDQIPDFAVSAHNVLIPASNGGVGLIRMISGADLSTIHEVTGRPELSPESCREFLGQSLGGGHDLNGDGINDVVATGGDPFCFHSGIAISGRTGQILARVRPQIHGGELELSHPVHSDLFIDSATTLSDVDGDGYDDWAVTNSRAGFGGVLSGRVIILAGEPGDVEHVCDSVPQSLGAAARIYFYDAISVGTRGLEVHVEEAIPDSVALLLYGHRAPPVPFGDGVLCIDPQSAVRYGGPVRIGSNGSLTKSVDWGDSTLSQGAGAWAVGSSWTIQAVFRDPGAASGFNTTDAVEATFN</sequence>
<dbReference type="EMBL" id="CP036434">
    <property type="protein sequence ID" value="QDV04883.1"/>
    <property type="molecule type" value="Genomic_DNA"/>
</dbReference>
<organism evidence="4 5">
    <name type="scientific">Saltatorellus ferox</name>
    <dbReference type="NCBI Taxonomy" id="2528018"/>
    <lineage>
        <taxon>Bacteria</taxon>
        <taxon>Pseudomonadati</taxon>
        <taxon>Planctomycetota</taxon>
        <taxon>Planctomycetia</taxon>
        <taxon>Planctomycetia incertae sedis</taxon>
        <taxon>Saltatorellus</taxon>
    </lineage>
</organism>
<dbReference type="Pfam" id="PF01839">
    <property type="entry name" value="FG-GAP"/>
    <property type="match status" value="1"/>
</dbReference>
<dbReference type="PANTHER" id="PTHR46580:SF2">
    <property type="entry name" value="MAM DOMAIN-CONTAINING PROTEIN"/>
    <property type="match status" value="1"/>
</dbReference>
<dbReference type="GO" id="GO:0007155">
    <property type="term" value="P:cell adhesion"/>
    <property type="evidence" value="ECO:0007669"/>
    <property type="project" value="InterPro"/>
</dbReference>
<reference evidence="4 5" key="1">
    <citation type="submission" date="2019-02" db="EMBL/GenBank/DDBJ databases">
        <title>Deep-cultivation of Planctomycetes and their phenomic and genomic characterization uncovers novel biology.</title>
        <authorList>
            <person name="Wiegand S."/>
            <person name="Jogler M."/>
            <person name="Boedeker C."/>
            <person name="Pinto D."/>
            <person name="Vollmers J."/>
            <person name="Rivas-Marin E."/>
            <person name="Kohn T."/>
            <person name="Peeters S.H."/>
            <person name="Heuer A."/>
            <person name="Rast P."/>
            <person name="Oberbeckmann S."/>
            <person name="Bunk B."/>
            <person name="Jeske O."/>
            <person name="Meyerdierks A."/>
            <person name="Storesund J.E."/>
            <person name="Kallscheuer N."/>
            <person name="Luecker S."/>
            <person name="Lage O.M."/>
            <person name="Pohl T."/>
            <person name="Merkel B.J."/>
            <person name="Hornburger P."/>
            <person name="Mueller R.-W."/>
            <person name="Bruemmer F."/>
            <person name="Labrenz M."/>
            <person name="Spormann A.M."/>
            <person name="Op den Camp H."/>
            <person name="Overmann J."/>
            <person name="Amann R."/>
            <person name="Jetten M.S.M."/>
            <person name="Mascher T."/>
            <person name="Medema M.H."/>
            <person name="Devos D.P."/>
            <person name="Kaster A.-K."/>
            <person name="Ovreas L."/>
            <person name="Rohde M."/>
            <person name="Galperin M.Y."/>
            <person name="Jogler C."/>
        </authorList>
    </citation>
    <scope>NUCLEOTIDE SEQUENCE [LARGE SCALE GENOMIC DNA]</scope>
    <source>
        <strain evidence="4 5">Poly30</strain>
    </source>
</reference>
<evidence type="ECO:0000313" key="4">
    <source>
        <dbReference type="EMBL" id="QDV04883.1"/>
    </source>
</evidence>
<dbReference type="SMART" id="SM00191">
    <property type="entry name" value="Int_alpha"/>
    <property type="match status" value="5"/>
</dbReference>
<evidence type="ECO:0000256" key="2">
    <source>
        <dbReference type="ARBA" id="ARBA00022737"/>
    </source>
</evidence>
<accession>A0A518ELC3</accession>
<dbReference type="InterPro" id="IPR013519">
    <property type="entry name" value="Int_alpha_beta-p"/>
</dbReference>